<accession>A0A1J1CC49</accession>
<organism evidence="1 2">
    <name type="scientific">Caldithrix abyssi DSM 13497</name>
    <dbReference type="NCBI Taxonomy" id="880073"/>
    <lineage>
        <taxon>Bacteria</taxon>
        <taxon>Pseudomonadati</taxon>
        <taxon>Calditrichota</taxon>
        <taxon>Calditrichia</taxon>
        <taxon>Calditrichales</taxon>
        <taxon>Calditrichaceae</taxon>
        <taxon>Caldithrix</taxon>
    </lineage>
</organism>
<evidence type="ECO:0000313" key="2">
    <source>
        <dbReference type="Proteomes" id="UP000183868"/>
    </source>
</evidence>
<dbReference type="EMBL" id="CP018099">
    <property type="protein sequence ID" value="APF20118.1"/>
    <property type="molecule type" value="Genomic_DNA"/>
</dbReference>
<reference evidence="1 2" key="1">
    <citation type="submission" date="2016-11" db="EMBL/GenBank/DDBJ databases">
        <title>Genomic analysis of Caldithrix abyssi and proposal of a novel bacterial phylum Caldithrichaeota.</title>
        <authorList>
            <person name="Kublanov I."/>
            <person name="Sigalova O."/>
            <person name="Gavrilov S."/>
            <person name="Lebedinsky A."/>
            <person name="Ivanova N."/>
            <person name="Daum C."/>
            <person name="Reddy T."/>
            <person name="Klenk H.P."/>
            <person name="Goker M."/>
            <person name="Reva O."/>
            <person name="Miroshnichenko M."/>
            <person name="Kyprides N."/>
            <person name="Woyke T."/>
            <person name="Gelfand M."/>
        </authorList>
    </citation>
    <scope>NUCLEOTIDE SEQUENCE [LARGE SCALE GENOMIC DNA]</scope>
    <source>
        <strain evidence="1 2">LF13</strain>
    </source>
</reference>
<proteinExistence type="predicted"/>
<name>A0A1J1CC49_CALAY</name>
<evidence type="ECO:0000313" key="1">
    <source>
        <dbReference type="EMBL" id="APF20118.1"/>
    </source>
</evidence>
<dbReference type="Proteomes" id="UP000183868">
    <property type="component" value="Chromosome"/>
</dbReference>
<protein>
    <submittedName>
        <fullName evidence="1">Uncharacterized protein</fullName>
    </submittedName>
</protein>
<sequence>MSSPQKAGHVISNEVRNLLTQIKNDLAFMGDVFKAVIYAPFTLGCVLLF</sequence>
<gene>
    <name evidence="1" type="ORF">Cabys_3370</name>
</gene>
<dbReference type="AlphaFoldDB" id="A0A1J1CC49"/>
<dbReference type="KEGG" id="caby:Cabys_3370"/>